<feature type="region of interest" description="Disordered" evidence="2">
    <location>
        <begin position="178"/>
        <end position="214"/>
    </location>
</feature>
<dbReference type="AlphaFoldDB" id="A0A0L0URA9"/>
<dbReference type="Pfam" id="PF04641">
    <property type="entry name" value="Rtf2"/>
    <property type="match status" value="1"/>
</dbReference>
<dbReference type="PANTHER" id="PTHR12775:SF0">
    <property type="entry name" value="REPLICATION TERMINATION FACTOR 2"/>
    <property type="match status" value="1"/>
</dbReference>
<organism evidence="3 4">
    <name type="scientific">Puccinia striiformis f. sp. tritici PST-78</name>
    <dbReference type="NCBI Taxonomy" id="1165861"/>
    <lineage>
        <taxon>Eukaryota</taxon>
        <taxon>Fungi</taxon>
        <taxon>Dikarya</taxon>
        <taxon>Basidiomycota</taxon>
        <taxon>Pucciniomycotina</taxon>
        <taxon>Pucciniomycetes</taxon>
        <taxon>Pucciniales</taxon>
        <taxon>Pucciniaceae</taxon>
        <taxon>Puccinia</taxon>
    </lineage>
</organism>
<feature type="compositionally biased region" description="Basic residues" evidence="2">
    <location>
        <begin position="187"/>
        <end position="201"/>
    </location>
</feature>
<dbReference type="GO" id="GO:0005634">
    <property type="term" value="C:nucleus"/>
    <property type="evidence" value="ECO:0007669"/>
    <property type="project" value="TreeGrafter"/>
</dbReference>
<dbReference type="InterPro" id="IPR006735">
    <property type="entry name" value="Rtf2"/>
</dbReference>
<dbReference type="EMBL" id="AJIL01000405">
    <property type="protein sequence ID" value="KNE89304.1"/>
    <property type="molecule type" value="Genomic_DNA"/>
</dbReference>
<evidence type="ECO:0000313" key="3">
    <source>
        <dbReference type="EMBL" id="KNE89304.1"/>
    </source>
</evidence>
<dbReference type="STRING" id="1165861.A0A0L0URA9"/>
<proteinExistence type="inferred from homology"/>
<dbReference type="Proteomes" id="UP000054564">
    <property type="component" value="Unassembled WGS sequence"/>
</dbReference>
<sequence length="296" mass="33325">MGNDGGSIPKRDDLVRTRAGKSRVDEQAKQVTKWADCSLSKQKLENPIVCDRLGKLYNKSSILEFLIDQNHYGQDGKQVAGHVRSLKDVTTVQLTKNTQSNSWICPISLKEFGIGIGKCELRWLCLVDCGCILTEPGLKQVGGNNCPVCGKSIIELITVNPSAQEEEEMRFKVLEQRVKEQEEKERKKSGKKKRKKNRQHLSHPDDQEQDFTSTLTESSKKLKTTHINKESSQNINSSSISKITTEIQKETQQNLVNLSSTTLSSIYGPRDANGKQLLGQQKESWMTRGTWTRYAA</sequence>
<dbReference type="InterPro" id="IPR027799">
    <property type="entry name" value="Rtf2_RING-finger"/>
</dbReference>
<accession>A0A0L0URA9</accession>
<reference evidence="4" key="1">
    <citation type="submission" date="2014-03" db="EMBL/GenBank/DDBJ databases">
        <title>The Genome Sequence of Puccinia striiformis f. sp. tritici PST-78.</title>
        <authorList>
            <consortium name="The Broad Institute Genome Sequencing Platform"/>
            <person name="Cuomo C."/>
            <person name="Hulbert S."/>
            <person name="Chen X."/>
            <person name="Walker B."/>
            <person name="Young S.K."/>
            <person name="Zeng Q."/>
            <person name="Gargeya S."/>
            <person name="Fitzgerald M."/>
            <person name="Haas B."/>
            <person name="Abouelleil A."/>
            <person name="Alvarado L."/>
            <person name="Arachchi H.M."/>
            <person name="Berlin A.M."/>
            <person name="Chapman S.B."/>
            <person name="Goldberg J."/>
            <person name="Griggs A."/>
            <person name="Gujja S."/>
            <person name="Hansen M."/>
            <person name="Howarth C."/>
            <person name="Imamovic A."/>
            <person name="Larimer J."/>
            <person name="McCowan C."/>
            <person name="Montmayeur A."/>
            <person name="Murphy C."/>
            <person name="Neiman D."/>
            <person name="Pearson M."/>
            <person name="Priest M."/>
            <person name="Roberts A."/>
            <person name="Saif S."/>
            <person name="Shea T."/>
            <person name="Sisk P."/>
            <person name="Sykes S."/>
            <person name="Wortman J."/>
            <person name="Nusbaum C."/>
            <person name="Birren B."/>
        </authorList>
    </citation>
    <scope>NUCLEOTIDE SEQUENCE [LARGE SCALE GENOMIC DNA]</scope>
    <source>
        <strain evidence="4">race PST-78</strain>
    </source>
</reference>
<feature type="region of interest" description="Disordered" evidence="2">
    <location>
        <begin position="1"/>
        <end position="24"/>
    </location>
</feature>
<protein>
    <submittedName>
        <fullName evidence="3">Uncharacterized protein</fullName>
    </submittedName>
</protein>
<evidence type="ECO:0000256" key="2">
    <source>
        <dbReference type="SAM" id="MobiDB-lite"/>
    </source>
</evidence>
<evidence type="ECO:0000256" key="1">
    <source>
        <dbReference type="ARBA" id="ARBA00009885"/>
    </source>
</evidence>
<dbReference type="CDD" id="cd16653">
    <property type="entry name" value="RING-like_Rtf2"/>
    <property type="match status" value="1"/>
</dbReference>
<feature type="compositionally biased region" description="Basic and acidic residues" evidence="2">
    <location>
        <begin position="9"/>
        <end position="24"/>
    </location>
</feature>
<dbReference type="GO" id="GO:0006274">
    <property type="term" value="P:DNA replication termination"/>
    <property type="evidence" value="ECO:0007669"/>
    <property type="project" value="TreeGrafter"/>
</dbReference>
<comment type="caution">
    <text evidence="3">The sequence shown here is derived from an EMBL/GenBank/DDBJ whole genome shotgun (WGS) entry which is preliminary data.</text>
</comment>
<comment type="similarity">
    <text evidence="1">Belongs to the rtf2 family.</text>
</comment>
<name>A0A0L0URA9_9BASI</name>
<evidence type="ECO:0000313" key="4">
    <source>
        <dbReference type="Proteomes" id="UP000054564"/>
    </source>
</evidence>
<dbReference type="OrthoDB" id="247013at2759"/>
<dbReference type="PANTHER" id="PTHR12775">
    <property type="entry name" value="PROTEIN C20ORF43 HOMOLOG"/>
    <property type="match status" value="1"/>
</dbReference>
<keyword evidence="4" id="KW-1185">Reference proteome</keyword>
<gene>
    <name evidence="3" type="ORF">PSTG_17238</name>
</gene>